<reference evidence="3" key="1">
    <citation type="journal article" date="2019" name="Int. J. Syst. Evol. Microbiol.">
        <title>The Global Catalogue of Microorganisms (GCM) 10K type strain sequencing project: providing services to taxonomists for standard genome sequencing and annotation.</title>
        <authorList>
            <consortium name="The Broad Institute Genomics Platform"/>
            <consortium name="The Broad Institute Genome Sequencing Center for Infectious Disease"/>
            <person name="Wu L."/>
            <person name="Ma J."/>
        </authorList>
    </citation>
    <scope>NUCLEOTIDE SEQUENCE [LARGE SCALE GENOMIC DNA]</scope>
    <source>
        <strain evidence="3">KCTC 42087</strain>
    </source>
</reference>
<dbReference type="Pfam" id="PF13560">
    <property type="entry name" value="HTH_31"/>
    <property type="match status" value="1"/>
</dbReference>
<proteinExistence type="predicted"/>
<feature type="domain" description="HTH cro/C1-type" evidence="1">
    <location>
        <begin position="69"/>
        <end position="124"/>
    </location>
</feature>
<dbReference type="InterPro" id="IPR001387">
    <property type="entry name" value="Cro/C1-type_HTH"/>
</dbReference>
<dbReference type="PROSITE" id="PS50943">
    <property type="entry name" value="HTH_CROC1"/>
    <property type="match status" value="1"/>
</dbReference>
<dbReference type="SUPFAM" id="SSF47413">
    <property type="entry name" value="lambda repressor-like DNA-binding domains"/>
    <property type="match status" value="1"/>
</dbReference>
<dbReference type="Gene3D" id="1.10.260.40">
    <property type="entry name" value="lambda repressor-like DNA-binding domains"/>
    <property type="match status" value="1"/>
</dbReference>
<dbReference type="InterPro" id="IPR043917">
    <property type="entry name" value="DUF5753"/>
</dbReference>
<evidence type="ECO:0000313" key="3">
    <source>
        <dbReference type="Proteomes" id="UP001596074"/>
    </source>
</evidence>
<comment type="caution">
    <text evidence="2">The sequence shown here is derived from an EMBL/GenBank/DDBJ whole genome shotgun (WGS) entry which is preliminary data.</text>
</comment>
<keyword evidence="3" id="KW-1185">Reference proteome</keyword>
<dbReference type="SMART" id="SM00530">
    <property type="entry name" value="HTH_XRE"/>
    <property type="match status" value="1"/>
</dbReference>
<evidence type="ECO:0000313" key="2">
    <source>
        <dbReference type="EMBL" id="MFC5750357.1"/>
    </source>
</evidence>
<organism evidence="2 3">
    <name type="scientific">Actinomadura rugatobispora</name>
    <dbReference type="NCBI Taxonomy" id="1994"/>
    <lineage>
        <taxon>Bacteria</taxon>
        <taxon>Bacillati</taxon>
        <taxon>Actinomycetota</taxon>
        <taxon>Actinomycetes</taxon>
        <taxon>Streptosporangiales</taxon>
        <taxon>Thermomonosporaceae</taxon>
        <taxon>Actinomadura</taxon>
    </lineage>
</organism>
<dbReference type="EMBL" id="JBHSON010000053">
    <property type="protein sequence ID" value="MFC5750357.1"/>
    <property type="molecule type" value="Genomic_DNA"/>
</dbReference>
<protein>
    <submittedName>
        <fullName evidence="2">Helix-turn-helix domain-containing protein</fullName>
    </submittedName>
</protein>
<gene>
    <name evidence="2" type="ORF">ACFPZN_32430</name>
</gene>
<sequence>MPATIADGEHVNAECGRRFGGSHRFPDRKSNHLVLTARDRPEWESDGVPEIQAAGYSPTIKKRALSRKLVELRKHQGLTTTEVCRRLRWSPSKLNYIEKAKWIEPSDDSVEILCELYGVEGPERAALIELAQGARERGWWTRYNDVFRNEYPGFEAAASFVRTYQNLYLPGLLQAKEYAEALPPVRDVDDPAEIKRHVTARMARQEILFRPTDPCRLHAVIDENAIARIADPEVRVPQLRHLLAMSERPNVVIQLIPFEAGLYAGSGESFTYLGFADPGERDIVFLETTFDDRMLEEKDDLKRYMIRFDRLCEVALDPEATRAHLSGRIR</sequence>
<dbReference type="InterPro" id="IPR010982">
    <property type="entry name" value="Lambda_DNA-bd_dom_sf"/>
</dbReference>
<dbReference type="CDD" id="cd00093">
    <property type="entry name" value="HTH_XRE"/>
    <property type="match status" value="1"/>
</dbReference>
<dbReference type="Proteomes" id="UP001596074">
    <property type="component" value="Unassembled WGS sequence"/>
</dbReference>
<evidence type="ECO:0000259" key="1">
    <source>
        <dbReference type="PROSITE" id="PS50943"/>
    </source>
</evidence>
<accession>A0ABW1A6P8</accession>
<dbReference type="Pfam" id="PF19054">
    <property type="entry name" value="DUF5753"/>
    <property type="match status" value="1"/>
</dbReference>
<name>A0ABW1A6P8_9ACTN</name>